<feature type="compositionally biased region" description="Low complexity" evidence="1">
    <location>
        <begin position="1"/>
        <end position="11"/>
    </location>
</feature>
<evidence type="ECO:0000256" key="1">
    <source>
        <dbReference type="SAM" id="MobiDB-lite"/>
    </source>
</evidence>
<reference evidence="3 4" key="1">
    <citation type="submission" date="2017-05" db="EMBL/GenBank/DDBJ databases">
        <title>De novo genome assembly of Deniococcus indicus strain DR1.</title>
        <authorList>
            <person name="Chauhan D."/>
            <person name="Yennamalli R.M."/>
            <person name="Priyadarshini R."/>
        </authorList>
    </citation>
    <scope>NUCLEOTIDE SEQUENCE [LARGE SCALE GENOMIC DNA]</scope>
    <source>
        <strain evidence="3 4">DR1</strain>
    </source>
</reference>
<evidence type="ECO:0000313" key="4">
    <source>
        <dbReference type="Proteomes" id="UP000197208"/>
    </source>
</evidence>
<proteinExistence type="predicted"/>
<dbReference type="AlphaFoldDB" id="A0A246BP60"/>
<dbReference type="InterPro" id="IPR011009">
    <property type="entry name" value="Kinase-like_dom_sf"/>
</dbReference>
<dbReference type="OrthoDB" id="4706173at2"/>
<evidence type="ECO:0000259" key="2">
    <source>
        <dbReference type="Pfam" id="PF01636"/>
    </source>
</evidence>
<dbReference type="Gene3D" id="3.90.1200.10">
    <property type="match status" value="1"/>
</dbReference>
<dbReference type="SUPFAM" id="SSF56112">
    <property type="entry name" value="Protein kinase-like (PK-like)"/>
    <property type="match status" value="1"/>
</dbReference>
<dbReference type="InterPro" id="IPR051678">
    <property type="entry name" value="AGP_Transferase"/>
</dbReference>
<name>A0A246BP60_9DEIO</name>
<dbReference type="EMBL" id="NHMK01000009">
    <property type="protein sequence ID" value="OWL97458.1"/>
    <property type="molecule type" value="Genomic_DNA"/>
</dbReference>
<gene>
    <name evidence="3" type="ORF">CBQ26_03965</name>
</gene>
<feature type="region of interest" description="Disordered" evidence="1">
    <location>
        <begin position="1"/>
        <end position="40"/>
    </location>
</feature>
<evidence type="ECO:0000313" key="3">
    <source>
        <dbReference type="EMBL" id="OWL97458.1"/>
    </source>
</evidence>
<dbReference type="Proteomes" id="UP000197208">
    <property type="component" value="Unassembled WGS sequence"/>
</dbReference>
<comment type="caution">
    <text evidence="3">The sequence shown here is derived from an EMBL/GenBank/DDBJ whole genome shotgun (WGS) entry which is preliminary data.</text>
</comment>
<dbReference type="PANTHER" id="PTHR21310">
    <property type="entry name" value="AMINOGLYCOSIDE PHOSPHOTRANSFERASE-RELATED-RELATED"/>
    <property type="match status" value="1"/>
</dbReference>
<organism evidence="3 4">
    <name type="scientific">Deinococcus indicus</name>
    <dbReference type="NCBI Taxonomy" id="223556"/>
    <lineage>
        <taxon>Bacteria</taxon>
        <taxon>Thermotogati</taxon>
        <taxon>Deinococcota</taxon>
        <taxon>Deinococci</taxon>
        <taxon>Deinococcales</taxon>
        <taxon>Deinococcaceae</taxon>
        <taxon>Deinococcus</taxon>
    </lineage>
</organism>
<dbReference type="Pfam" id="PF01636">
    <property type="entry name" value="APH"/>
    <property type="match status" value="1"/>
</dbReference>
<sequence length="363" mass="39662">MPRPAGPAAGRPGRRAVHGRLRDSRPGPPDRSGRVDPTVNAAAPTAAQVTVPGIEARWPVGTVQSVTPLAGGSVNAAYRVQAQAGVFHLRVYRDPRLDRARREHAAVRVARAAGIPTPRVLPTHTGDTVTDLNGHWAALFEVTPGAPIPRAHLTPGHAESLGAFLADLHGRLPHSVDFPVSVLGPPASAEATVQELRQIEAAILALPHPDPVDGWALARTRQRLTHLRSAPDDAPVADHLPRRFLHGDYHDGNVFFLGERPAAIIDWEQPRLAPRAWEIVRALHFCFALDTVLGAVFLRAYRAHQPLAADELRAGTELYGALQERNVWTYRSVYLDGNPAPRAFIRPPPYRPFPELWREAGLR</sequence>
<protein>
    <recommendedName>
        <fullName evidence="2">Aminoglycoside phosphotransferase domain-containing protein</fullName>
    </recommendedName>
</protein>
<keyword evidence="4" id="KW-1185">Reference proteome</keyword>
<dbReference type="InterPro" id="IPR002575">
    <property type="entry name" value="Aminoglycoside_PTrfase"/>
</dbReference>
<feature type="domain" description="Aminoglycoside phosphotransferase" evidence="2">
    <location>
        <begin position="66"/>
        <end position="305"/>
    </location>
</feature>
<accession>A0A246BP60</accession>
<dbReference type="Gene3D" id="3.30.200.20">
    <property type="entry name" value="Phosphorylase Kinase, domain 1"/>
    <property type="match status" value="1"/>
</dbReference>